<sequence>METLQNLVFFKDKHISNVIPIATGYSQDTFAVYCDKNDVYFAKYFDSENTHFAAIEKEVLHLTTDNPSTLKLLYHDVHWLVTPYLKGGNLANKVMAIDKKVTLTIEAMLSFQTTLIDSKLISPLNFSSILSFFTHRINLSASQKVLLKSILIDELLIDNASYVLCHGDLNFTNVLITETQRVNPTLIDFECCCYAEIEYDLGMMIAINNLVKSTDLQVTLTNIEAYLTTKLISINKQRVTRYLLKSLLINGLWYLDKYNVTMDKQWLYLAFEQFNQADVVNGEGNIISTMFEGVF</sequence>
<evidence type="ECO:0000313" key="3">
    <source>
        <dbReference type="Proteomes" id="UP000537141"/>
    </source>
</evidence>
<protein>
    <submittedName>
        <fullName evidence="2">Aminoglycoside phosphotransferase</fullName>
    </submittedName>
</protein>
<evidence type="ECO:0000259" key="1">
    <source>
        <dbReference type="Pfam" id="PF01636"/>
    </source>
</evidence>
<dbReference type="EMBL" id="JACHHU010000004">
    <property type="protein sequence ID" value="MBB6542298.1"/>
    <property type="molecule type" value="Genomic_DNA"/>
</dbReference>
<dbReference type="InterPro" id="IPR002575">
    <property type="entry name" value="Aminoglycoside_PTrfase"/>
</dbReference>
<evidence type="ECO:0000313" key="2">
    <source>
        <dbReference type="EMBL" id="MBB6542298.1"/>
    </source>
</evidence>
<keyword evidence="2" id="KW-0808">Transferase</keyword>
<comment type="caution">
    <text evidence="2">The sequence shown here is derived from an EMBL/GenBank/DDBJ whole genome shotgun (WGS) entry which is preliminary data.</text>
</comment>
<dbReference type="InterPro" id="IPR011009">
    <property type="entry name" value="Kinase-like_dom_sf"/>
</dbReference>
<dbReference type="Proteomes" id="UP000537141">
    <property type="component" value="Unassembled WGS sequence"/>
</dbReference>
<dbReference type="GO" id="GO:0016740">
    <property type="term" value="F:transferase activity"/>
    <property type="evidence" value="ECO:0007669"/>
    <property type="project" value="UniProtKB-KW"/>
</dbReference>
<dbReference type="Pfam" id="PF01636">
    <property type="entry name" value="APH"/>
    <property type="match status" value="1"/>
</dbReference>
<accession>A0A7X0NF35</accession>
<dbReference type="RefSeq" id="WP_184422802.1">
    <property type="nucleotide sequence ID" value="NZ_AP027362.1"/>
</dbReference>
<feature type="domain" description="Aminoglycoside phosphotransferase" evidence="1">
    <location>
        <begin position="19"/>
        <end position="209"/>
    </location>
</feature>
<dbReference type="SUPFAM" id="SSF56112">
    <property type="entry name" value="Protein kinase-like (PK-like)"/>
    <property type="match status" value="1"/>
</dbReference>
<reference evidence="2 3" key="1">
    <citation type="submission" date="2020-08" db="EMBL/GenBank/DDBJ databases">
        <title>Genomic Encyclopedia of Type Strains, Phase IV (KMG-IV): sequencing the most valuable type-strain genomes for metagenomic binning, comparative biology and taxonomic classification.</title>
        <authorList>
            <person name="Goeker M."/>
        </authorList>
    </citation>
    <scope>NUCLEOTIDE SEQUENCE [LARGE SCALE GENOMIC DNA]</scope>
    <source>
        <strain evidence="2 3">DSM 26287</strain>
    </source>
</reference>
<dbReference type="AlphaFoldDB" id="A0A7X0NF35"/>
<name>A0A7X0NF35_9GAMM</name>
<proteinExistence type="predicted"/>
<organism evidence="2 3">
    <name type="scientific">Thalassotalea piscium</name>
    <dbReference type="NCBI Taxonomy" id="1230533"/>
    <lineage>
        <taxon>Bacteria</taxon>
        <taxon>Pseudomonadati</taxon>
        <taxon>Pseudomonadota</taxon>
        <taxon>Gammaproteobacteria</taxon>
        <taxon>Alteromonadales</taxon>
        <taxon>Colwelliaceae</taxon>
        <taxon>Thalassotalea</taxon>
    </lineage>
</organism>
<dbReference type="Gene3D" id="3.90.1200.10">
    <property type="match status" value="1"/>
</dbReference>
<gene>
    <name evidence="2" type="ORF">HNQ55_000785</name>
</gene>
<keyword evidence="3" id="KW-1185">Reference proteome</keyword>